<evidence type="ECO:0000313" key="2">
    <source>
        <dbReference type="EMBL" id="EGX44649.1"/>
    </source>
</evidence>
<dbReference type="RefSeq" id="XP_011126867.1">
    <property type="nucleotide sequence ID" value="XM_011128565.1"/>
</dbReference>
<dbReference type="GeneID" id="22897778"/>
<proteinExistence type="predicted"/>
<protein>
    <submittedName>
        <fullName evidence="2">Uncharacterized protein</fullName>
    </submittedName>
</protein>
<accession>G1XQV5</accession>
<dbReference type="EMBL" id="ADOT01000280">
    <property type="protein sequence ID" value="EGX44649.1"/>
    <property type="molecule type" value="Genomic_DNA"/>
</dbReference>
<sequence length="150" mass="16549">MNRRRALAARARDNGRCKAKLTWAQWAAAHDSTALATSGSHACKGAVAYAANAVEAATVKVFIGMALMRFWLHLSISTYCKLDSRGVYAPRRHPINLRMRIAVVVRILATEHVPRFWCGRSSSSTQGPRPHDLEAEPTLTSHGHRAVHIV</sequence>
<name>G1XQV5_ARTOA</name>
<keyword evidence="3" id="KW-1185">Reference proteome</keyword>
<comment type="caution">
    <text evidence="2">The sequence shown here is derived from an EMBL/GenBank/DDBJ whole genome shotgun (WGS) entry which is preliminary data.</text>
</comment>
<feature type="region of interest" description="Disordered" evidence="1">
    <location>
        <begin position="120"/>
        <end position="150"/>
    </location>
</feature>
<gene>
    <name evidence="2" type="ORF">AOL_s00188g317</name>
</gene>
<dbReference type="HOGENOM" id="CLU_1740063_0_0_1"/>
<dbReference type="Proteomes" id="UP000008784">
    <property type="component" value="Unassembled WGS sequence"/>
</dbReference>
<dbReference type="AlphaFoldDB" id="G1XQV5"/>
<dbReference type="InParanoid" id="G1XQV5"/>
<organism evidence="2 3">
    <name type="scientific">Arthrobotrys oligospora (strain ATCC 24927 / CBS 115.81 / DSM 1491)</name>
    <name type="common">Nematode-trapping fungus</name>
    <name type="synonym">Didymozoophaga oligospora</name>
    <dbReference type="NCBI Taxonomy" id="756982"/>
    <lineage>
        <taxon>Eukaryota</taxon>
        <taxon>Fungi</taxon>
        <taxon>Dikarya</taxon>
        <taxon>Ascomycota</taxon>
        <taxon>Pezizomycotina</taxon>
        <taxon>Orbiliomycetes</taxon>
        <taxon>Orbiliales</taxon>
        <taxon>Orbiliaceae</taxon>
        <taxon>Orbilia</taxon>
        <taxon>Orbilia oligospora</taxon>
    </lineage>
</organism>
<evidence type="ECO:0000313" key="3">
    <source>
        <dbReference type="Proteomes" id="UP000008784"/>
    </source>
</evidence>
<reference evidence="2 3" key="1">
    <citation type="journal article" date="2011" name="PLoS Pathog.">
        <title>Genomic and proteomic analyses of the fungus Arthrobotrys oligospora provide insights into nematode-trap formation.</title>
        <authorList>
            <person name="Yang J."/>
            <person name="Wang L."/>
            <person name="Ji X."/>
            <person name="Feng Y."/>
            <person name="Li X."/>
            <person name="Zou C."/>
            <person name="Xu J."/>
            <person name="Ren Y."/>
            <person name="Mi Q."/>
            <person name="Wu J."/>
            <person name="Liu S."/>
            <person name="Liu Y."/>
            <person name="Huang X."/>
            <person name="Wang H."/>
            <person name="Niu X."/>
            <person name="Li J."/>
            <person name="Liang L."/>
            <person name="Luo Y."/>
            <person name="Ji K."/>
            <person name="Zhou W."/>
            <person name="Yu Z."/>
            <person name="Li G."/>
            <person name="Liu Y."/>
            <person name="Li L."/>
            <person name="Qiao M."/>
            <person name="Feng L."/>
            <person name="Zhang K.-Q."/>
        </authorList>
    </citation>
    <scope>NUCLEOTIDE SEQUENCE [LARGE SCALE GENOMIC DNA]</scope>
    <source>
        <strain evidence="3">ATCC 24927 / CBS 115.81 / DSM 1491</strain>
    </source>
</reference>
<evidence type="ECO:0000256" key="1">
    <source>
        <dbReference type="SAM" id="MobiDB-lite"/>
    </source>
</evidence>